<dbReference type="Pfam" id="PF01096">
    <property type="entry name" value="Zn_ribbon_TFIIS"/>
    <property type="match status" value="1"/>
</dbReference>
<evidence type="ECO:0000259" key="9">
    <source>
        <dbReference type="PROSITE" id="PS51133"/>
    </source>
</evidence>
<evidence type="ECO:0000313" key="11">
    <source>
        <dbReference type="Proteomes" id="UP000692954"/>
    </source>
</evidence>
<keyword evidence="3" id="KW-0240">DNA-directed RNA polymerase</keyword>
<dbReference type="InterPro" id="IPR001222">
    <property type="entry name" value="Znf_TFIIS"/>
</dbReference>
<dbReference type="OrthoDB" id="282152at2759"/>
<evidence type="ECO:0000256" key="6">
    <source>
        <dbReference type="ARBA" id="ARBA00022833"/>
    </source>
</evidence>
<evidence type="ECO:0000313" key="10">
    <source>
        <dbReference type="EMBL" id="CAD8110284.1"/>
    </source>
</evidence>
<dbReference type="GO" id="GO:0008270">
    <property type="term" value="F:zinc ion binding"/>
    <property type="evidence" value="ECO:0007669"/>
    <property type="project" value="UniProtKB-KW"/>
</dbReference>
<dbReference type="AlphaFoldDB" id="A0A8S1Q542"/>
<keyword evidence="3" id="KW-0804">Transcription</keyword>
<reference evidence="10" key="1">
    <citation type="submission" date="2021-01" db="EMBL/GenBank/DDBJ databases">
        <authorList>
            <consortium name="Genoscope - CEA"/>
            <person name="William W."/>
        </authorList>
    </citation>
    <scope>NUCLEOTIDE SEQUENCE</scope>
</reference>
<dbReference type="InterPro" id="IPR034004">
    <property type="entry name" value="Zn_ribbon_RPA12_C"/>
</dbReference>
<evidence type="ECO:0000256" key="7">
    <source>
        <dbReference type="ARBA" id="ARBA00023242"/>
    </source>
</evidence>
<evidence type="ECO:0000256" key="2">
    <source>
        <dbReference type="ARBA" id="ARBA00018784"/>
    </source>
</evidence>
<evidence type="ECO:0000256" key="3">
    <source>
        <dbReference type="ARBA" id="ARBA00022478"/>
    </source>
</evidence>
<evidence type="ECO:0000256" key="4">
    <source>
        <dbReference type="ARBA" id="ARBA00022723"/>
    </source>
</evidence>
<organism evidence="10 11">
    <name type="scientific">Paramecium sonneborni</name>
    <dbReference type="NCBI Taxonomy" id="65129"/>
    <lineage>
        <taxon>Eukaryota</taxon>
        <taxon>Sar</taxon>
        <taxon>Alveolata</taxon>
        <taxon>Ciliophora</taxon>
        <taxon>Intramacronucleata</taxon>
        <taxon>Oligohymenophorea</taxon>
        <taxon>Peniculida</taxon>
        <taxon>Parameciidae</taxon>
        <taxon>Paramecium</taxon>
    </lineage>
</organism>
<keyword evidence="4" id="KW-0479">Metal-binding</keyword>
<keyword evidence="11" id="KW-1185">Reference proteome</keyword>
<dbReference type="EMBL" id="CAJJDN010000095">
    <property type="protein sequence ID" value="CAD8110284.1"/>
    <property type="molecule type" value="Genomic_DNA"/>
</dbReference>
<evidence type="ECO:0000256" key="5">
    <source>
        <dbReference type="ARBA" id="ARBA00022771"/>
    </source>
</evidence>
<accession>A0A8S1Q542</accession>
<comment type="caution">
    <text evidence="10">The sequence shown here is derived from an EMBL/GenBank/DDBJ whole genome shotgun (WGS) entry which is preliminary data.</text>
</comment>
<keyword evidence="7" id="KW-0539">Nucleus</keyword>
<evidence type="ECO:0000256" key="8">
    <source>
        <dbReference type="PROSITE-ProRule" id="PRU00472"/>
    </source>
</evidence>
<dbReference type="GO" id="GO:0005736">
    <property type="term" value="C:RNA polymerase I complex"/>
    <property type="evidence" value="ECO:0007669"/>
    <property type="project" value="TreeGrafter"/>
</dbReference>
<dbReference type="GO" id="GO:0006363">
    <property type="term" value="P:termination of RNA polymerase I transcription"/>
    <property type="evidence" value="ECO:0007669"/>
    <property type="project" value="TreeGrafter"/>
</dbReference>
<dbReference type="PANTHER" id="PTHR11239">
    <property type="entry name" value="DNA-DIRECTED RNA POLYMERASE"/>
    <property type="match status" value="1"/>
</dbReference>
<dbReference type="CDD" id="cd10507">
    <property type="entry name" value="Zn-ribbon_RPA12"/>
    <property type="match status" value="1"/>
</dbReference>
<gene>
    <name evidence="10" type="ORF">PSON_ATCC_30995.1.T0950148</name>
</gene>
<dbReference type="InterPro" id="IPR012164">
    <property type="entry name" value="Rpa12/Rpb9/Rpc10/TFS"/>
</dbReference>
<dbReference type="GO" id="GO:0003676">
    <property type="term" value="F:nucleic acid binding"/>
    <property type="evidence" value="ECO:0007669"/>
    <property type="project" value="InterPro"/>
</dbReference>
<name>A0A8S1Q542_9CILI</name>
<keyword evidence="6" id="KW-0862">Zinc</keyword>
<feature type="domain" description="TFIIS-type" evidence="9">
    <location>
        <begin position="130"/>
        <end position="170"/>
    </location>
</feature>
<dbReference type="GO" id="GO:0003899">
    <property type="term" value="F:DNA-directed RNA polymerase activity"/>
    <property type="evidence" value="ECO:0007669"/>
    <property type="project" value="InterPro"/>
</dbReference>
<evidence type="ECO:0000256" key="1">
    <source>
        <dbReference type="ARBA" id="ARBA00004604"/>
    </source>
</evidence>
<dbReference type="SMART" id="SM00440">
    <property type="entry name" value="ZnF_C2C2"/>
    <property type="match status" value="1"/>
</dbReference>
<dbReference type="Proteomes" id="UP000692954">
    <property type="component" value="Unassembled WGS sequence"/>
</dbReference>
<sequence>MDFAETLMQVLKQYKVSLLLNLKKDLYANPQRNYIQNEHIYRSFHLIQSTNKIQLMNLDSAADFCPQCHFMLELPEVLDIIECNRCGYKCSISDYQPKYIISTIKMEPKSWLSNQPQESKLFDQSHRAIIQQACPKCGHEEAYFSTAQLRSADEGSTVFYECVKCQFRYQLNN</sequence>
<dbReference type="PANTHER" id="PTHR11239:SF14">
    <property type="entry name" value="DNA-DIRECTED RNA POLYMERASE I SUBUNIT RPA12"/>
    <property type="match status" value="1"/>
</dbReference>
<comment type="subcellular location">
    <subcellularLocation>
        <location evidence="1">Nucleus</location>
        <location evidence="1">Nucleolus</location>
    </subcellularLocation>
</comment>
<proteinExistence type="predicted"/>
<dbReference type="PROSITE" id="PS51133">
    <property type="entry name" value="ZF_TFIIS_2"/>
    <property type="match status" value="1"/>
</dbReference>
<protein>
    <recommendedName>
        <fullName evidence="2">DNA-directed RNA polymerase I subunit RPA12</fullName>
    </recommendedName>
</protein>
<keyword evidence="5 8" id="KW-0863">Zinc-finger</keyword>